<evidence type="ECO:0000256" key="3">
    <source>
        <dbReference type="ARBA" id="ARBA00022475"/>
    </source>
</evidence>
<comment type="similarity">
    <text evidence="9">Belongs to the GSP H family.</text>
</comment>
<protein>
    <recommendedName>
        <fullName evidence="2">Type II secretion system protein H</fullName>
    </recommendedName>
    <alternativeName>
        <fullName evidence="10">General secretion pathway protein H</fullName>
    </alternativeName>
</protein>
<name>A0A7Z0VMQ0_9GAMM</name>
<dbReference type="SUPFAM" id="SSF54523">
    <property type="entry name" value="Pili subunits"/>
    <property type="match status" value="1"/>
</dbReference>
<comment type="caution">
    <text evidence="13">The sequence shown here is derived from an EMBL/GenBank/DDBJ whole genome shotgun (WGS) entry which is preliminary data.</text>
</comment>
<keyword evidence="8 11" id="KW-0472">Membrane</keyword>
<dbReference type="Pfam" id="PF07963">
    <property type="entry name" value="N_methyl"/>
    <property type="match status" value="1"/>
</dbReference>
<dbReference type="EMBL" id="MARB01000007">
    <property type="protein sequence ID" value="ODJ88160.1"/>
    <property type="molecule type" value="Genomic_DNA"/>
</dbReference>
<dbReference type="GO" id="GO:0005886">
    <property type="term" value="C:plasma membrane"/>
    <property type="evidence" value="ECO:0007669"/>
    <property type="project" value="UniProtKB-SubCell"/>
</dbReference>
<keyword evidence="3" id="KW-1003">Cell membrane</keyword>
<evidence type="ECO:0000256" key="8">
    <source>
        <dbReference type="ARBA" id="ARBA00023136"/>
    </source>
</evidence>
<dbReference type="InterPro" id="IPR022346">
    <property type="entry name" value="T2SS_GspH"/>
</dbReference>
<evidence type="ECO:0000259" key="12">
    <source>
        <dbReference type="Pfam" id="PF12019"/>
    </source>
</evidence>
<keyword evidence="6 11" id="KW-0812">Transmembrane</keyword>
<evidence type="ECO:0000256" key="9">
    <source>
        <dbReference type="ARBA" id="ARBA00025772"/>
    </source>
</evidence>
<dbReference type="GO" id="GO:0015627">
    <property type="term" value="C:type II protein secretion system complex"/>
    <property type="evidence" value="ECO:0007669"/>
    <property type="project" value="InterPro"/>
</dbReference>
<sequence>MYRVHGFTLAELMVAIAIGGILVTVGIPSYFNFIQRNTVATTSNDLLGAILYARSEAVRQEATATFTPEADGWLVESGDVTLLDHTVKSDFIAIDGDTVTYSPRGRANLVAERSIDISYKGVLESRVCLNLSGRPFIKMVEDGDCP</sequence>
<dbReference type="RefSeq" id="WP_069123351.1">
    <property type="nucleotide sequence ID" value="NZ_MARB01000007.1"/>
</dbReference>
<gene>
    <name evidence="13" type="ORF">CODIS_15730</name>
</gene>
<evidence type="ECO:0000256" key="1">
    <source>
        <dbReference type="ARBA" id="ARBA00004377"/>
    </source>
</evidence>
<evidence type="ECO:0000256" key="6">
    <source>
        <dbReference type="ARBA" id="ARBA00022692"/>
    </source>
</evidence>
<dbReference type="InterPro" id="IPR045584">
    <property type="entry name" value="Pilin-like"/>
</dbReference>
<evidence type="ECO:0000313" key="14">
    <source>
        <dbReference type="Proteomes" id="UP000094769"/>
    </source>
</evidence>
<keyword evidence="14" id="KW-1185">Reference proteome</keyword>
<evidence type="ECO:0000256" key="10">
    <source>
        <dbReference type="ARBA" id="ARBA00030775"/>
    </source>
</evidence>
<keyword evidence="5" id="KW-0997">Cell inner membrane</keyword>
<evidence type="ECO:0000256" key="4">
    <source>
        <dbReference type="ARBA" id="ARBA00022481"/>
    </source>
</evidence>
<dbReference type="GO" id="GO:0015628">
    <property type="term" value="P:protein secretion by the type II secretion system"/>
    <property type="evidence" value="ECO:0007669"/>
    <property type="project" value="InterPro"/>
</dbReference>
<evidence type="ECO:0000256" key="5">
    <source>
        <dbReference type="ARBA" id="ARBA00022519"/>
    </source>
</evidence>
<feature type="domain" description="General secretion pathway GspH" evidence="12">
    <location>
        <begin position="43"/>
        <end position="133"/>
    </location>
</feature>
<proteinExistence type="inferred from homology"/>
<dbReference type="Proteomes" id="UP000094769">
    <property type="component" value="Unassembled WGS sequence"/>
</dbReference>
<accession>A0A7Z0VMQ0</accession>
<dbReference type="AlphaFoldDB" id="A0A7Z0VMQ0"/>
<evidence type="ECO:0000313" key="13">
    <source>
        <dbReference type="EMBL" id="ODJ88160.1"/>
    </source>
</evidence>
<reference evidence="13 14" key="1">
    <citation type="submission" date="2016-06" db="EMBL/GenBank/DDBJ databases">
        <title>Genome sequence of endosymbiont of Candidatus Endolucinida thiodiazotropha.</title>
        <authorList>
            <person name="Poehlein A."/>
            <person name="Koenig S."/>
            <person name="Heiden S.E."/>
            <person name="Thuermer A."/>
            <person name="Voget S."/>
            <person name="Daniel R."/>
            <person name="Markert S."/>
            <person name="Gros O."/>
            <person name="Schweder T."/>
        </authorList>
    </citation>
    <scope>NUCLEOTIDE SEQUENCE [LARGE SCALE GENOMIC DNA]</scope>
    <source>
        <strain evidence="13 14">COS</strain>
    </source>
</reference>
<feature type="transmembrane region" description="Helical" evidence="11">
    <location>
        <begin position="12"/>
        <end position="31"/>
    </location>
</feature>
<keyword evidence="4" id="KW-0488">Methylation</keyword>
<evidence type="ECO:0000256" key="7">
    <source>
        <dbReference type="ARBA" id="ARBA00022989"/>
    </source>
</evidence>
<organism evidence="13 14">
    <name type="scientific">Candidatus Thiodiazotropha endolucinida</name>
    <dbReference type="NCBI Taxonomy" id="1655433"/>
    <lineage>
        <taxon>Bacteria</taxon>
        <taxon>Pseudomonadati</taxon>
        <taxon>Pseudomonadota</taxon>
        <taxon>Gammaproteobacteria</taxon>
        <taxon>Chromatiales</taxon>
        <taxon>Sedimenticolaceae</taxon>
        <taxon>Candidatus Thiodiazotropha</taxon>
    </lineage>
</organism>
<dbReference type="OrthoDB" id="6215431at2"/>
<dbReference type="NCBIfam" id="TIGR02532">
    <property type="entry name" value="IV_pilin_GFxxxE"/>
    <property type="match status" value="1"/>
</dbReference>
<evidence type="ECO:0000256" key="2">
    <source>
        <dbReference type="ARBA" id="ARBA00021549"/>
    </source>
</evidence>
<evidence type="ECO:0000256" key="11">
    <source>
        <dbReference type="SAM" id="Phobius"/>
    </source>
</evidence>
<dbReference type="InterPro" id="IPR012902">
    <property type="entry name" value="N_methyl_site"/>
</dbReference>
<comment type="subcellular location">
    <subcellularLocation>
        <location evidence="1">Cell inner membrane</location>
        <topology evidence="1">Single-pass membrane protein</topology>
    </subcellularLocation>
</comment>
<dbReference type="Pfam" id="PF12019">
    <property type="entry name" value="GspH"/>
    <property type="match status" value="1"/>
</dbReference>
<dbReference type="Gene3D" id="3.30.700.10">
    <property type="entry name" value="Glycoprotein, Type 4 Pilin"/>
    <property type="match status" value="1"/>
</dbReference>
<keyword evidence="7 11" id="KW-1133">Transmembrane helix</keyword>